<sequence length="112" mass="12162">IYGDLDVTKEALIHVVTRLIANLFDKEGALSAILPIMPYLPLSADGSNSLSYDGREDKRHGRGHSYSSSYGGFNDLASDDGYGSYSDTRVHILTLTCLIIAMGTMVPFAFRG</sequence>
<evidence type="ECO:0000313" key="2">
    <source>
        <dbReference type="EnsemblPlants" id="MELO3C031732.2.1"/>
    </source>
</evidence>
<feature type="transmembrane region" description="Helical" evidence="1">
    <location>
        <begin position="90"/>
        <end position="110"/>
    </location>
</feature>
<proteinExistence type="predicted"/>
<dbReference type="Gramene" id="MELO3C031732.2.1">
    <property type="protein sequence ID" value="MELO3C031732.2.1"/>
    <property type="gene ID" value="MELO3C031732.2"/>
</dbReference>
<dbReference type="AlphaFoldDB" id="A0A9I9EC66"/>
<protein>
    <submittedName>
        <fullName evidence="2">Uncharacterized protein</fullName>
    </submittedName>
</protein>
<keyword evidence="1" id="KW-0472">Membrane</keyword>
<keyword evidence="1" id="KW-1133">Transmembrane helix</keyword>
<evidence type="ECO:0000256" key="1">
    <source>
        <dbReference type="SAM" id="Phobius"/>
    </source>
</evidence>
<reference evidence="2" key="1">
    <citation type="submission" date="2023-03" db="UniProtKB">
        <authorList>
            <consortium name="EnsemblPlants"/>
        </authorList>
    </citation>
    <scope>IDENTIFICATION</scope>
</reference>
<dbReference type="EnsemblPlants" id="MELO3C031732.2.1">
    <property type="protein sequence ID" value="MELO3C031732.2.1"/>
    <property type="gene ID" value="MELO3C031732.2"/>
</dbReference>
<name>A0A9I9EC66_CUCME</name>
<accession>A0A9I9EC66</accession>
<organism evidence="2">
    <name type="scientific">Cucumis melo</name>
    <name type="common">Muskmelon</name>
    <dbReference type="NCBI Taxonomy" id="3656"/>
    <lineage>
        <taxon>Eukaryota</taxon>
        <taxon>Viridiplantae</taxon>
        <taxon>Streptophyta</taxon>
        <taxon>Embryophyta</taxon>
        <taxon>Tracheophyta</taxon>
        <taxon>Spermatophyta</taxon>
        <taxon>Magnoliopsida</taxon>
        <taxon>eudicotyledons</taxon>
        <taxon>Gunneridae</taxon>
        <taxon>Pentapetalae</taxon>
        <taxon>rosids</taxon>
        <taxon>fabids</taxon>
        <taxon>Cucurbitales</taxon>
        <taxon>Cucurbitaceae</taxon>
        <taxon>Benincaseae</taxon>
        <taxon>Cucumis</taxon>
    </lineage>
</organism>
<keyword evidence="1" id="KW-0812">Transmembrane</keyword>